<sequence>MSIDLPDVPLPDPVGTARNVTEVVALAVSGLRTCVRGAEDAQLAVDRLERALGDARGDAALAGRRAPAGFSVLDTAVMAAQSFDADPDHEHLDERQWAMLQRALAAMSPADRAAVDELLARVPDAASRAAVLQVLTGGADLGTATFFADRLAALPDALRARLLSASYTDDGPTALGDPGDPDVPRFDQTDQTTCGSTSLLALAAQSDPLLSLWLLTGDRPPGWTPPYLQGLPPDAWDLPDADDRLTAAQQGIHDATSAGGWPQALGTTPWDAASVADDMRGTTGTGYQAVLLDDQSRTQPVRPAHPGRRRRERRHPRAAVRGGDGADGIPRHVVLITGYRDGTYEIFEPSSGEVYEVPESQPARRRRRRAGRAGRLGAPRLGRAAGGGLVAGDEPAVTGLDPAALARLRREPGRRGRGARAGPARPRPARRRRARRGRGGRRRRDRHRLRRPPAAPAAAVRVLEQALGAQGDAVAGTDRDLTL</sequence>
<feature type="region of interest" description="Disordered" evidence="1">
    <location>
        <begin position="169"/>
        <end position="191"/>
    </location>
</feature>
<dbReference type="Proteomes" id="UP001157017">
    <property type="component" value="Unassembled WGS sequence"/>
</dbReference>
<protein>
    <recommendedName>
        <fullName evidence="4">Peptidase C39-like domain-containing protein</fullName>
    </recommendedName>
</protein>
<proteinExistence type="predicted"/>
<keyword evidence="3" id="KW-1185">Reference proteome</keyword>
<evidence type="ECO:0000313" key="2">
    <source>
        <dbReference type="EMBL" id="GMA85938.1"/>
    </source>
</evidence>
<feature type="compositionally biased region" description="Low complexity" evidence="1">
    <location>
        <begin position="373"/>
        <end position="383"/>
    </location>
</feature>
<name>A0ABQ6JEU8_9ACTN</name>
<accession>A0ABQ6JEU8</accession>
<gene>
    <name evidence="2" type="ORF">GCM10025868_11880</name>
</gene>
<evidence type="ECO:0000256" key="1">
    <source>
        <dbReference type="SAM" id="MobiDB-lite"/>
    </source>
</evidence>
<feature type="compositionally biased region" description="Basic residues" evidence="1">
    <location>
        <begin position="363"/>
        <end position="372"/>
    </location>
</feature>
<feature type="compositionally biased region" description="Basic residues" evidence="1">
    <location>
        <begin position="427"/>
        <end position="451"/>
    </location>
</feature>
<reference evidence="3" key="1">
    <citation type="journal article" date="2019" name="Int. J. Syst. Evol. Microbiol.">
        <title>The Global Catalogue of Microorganisms (GCM) 10K type strain sequencing project: providing services to taxonomists for standard genome sequencing and annotation.</title>
        <authorList>
            <consortium name="The Broad Institute Genomics Platform"/>
            <consortium name="The Broad Institute Genome Sequencing Center for Infectious Disease"/>
            <person name="Wu L."/>
            <person name="Ma J."/>
        </authorList>
    </citation>
    <scope>NUCLEOTIDE SEQUENCE [LARGE SCALE GENOMIC DNA]</scope>
    <source>
        <strain evidence="3">NBRC 108730</strain>
    </source>
</reference>
<feature type="region of interest" description="Disordered" evidence="1">
    <location>
        <begin position="294"/>
        <end position="327"/>
    </location>
</feature>
<feature type="compositionally biased region" description="Basic residues" evidence="1">
    <location>
        <begin position="305"/>
        <end position="318"/>
    </location>
</feature>
<organism evidence="2 3">
    <name type="scientific">Angustibacter aerolatus</name>
    <dbReference type="NCBI Taxonomy" id="1162965"/>
    <lineage>
        <taxon>Bacteria</taxon>
        <taxon>Bacillati</taxon>
        <taxon>Actinomycetota</taxon>
        <taxon>Actinomycetes</taxon>
        <taxon>Kineosporiales</taxon>
        <taxon>Kineosporiaceae</taxon>
    </lineage>
</organism>
<feature type="region of interest" description="Disordered" evidence="1">
    <location>
        <begin position="355"/>
        <end position="457"/>
    </location>
</feature>
<comment type="caution">
    <text evidence="2">The sequence shown here is derived from an EMBL/GenBank/DDBJ whole genome shotgun (WGS) entry which is preliminary data.</text>
</comment>
<dbReference type="EMBL" id="BSUZ01000001">
    <property type="protein sequence ID" value="GMA85938.1"/>
    <property type="molecule type" value="Genomic_DNA"/>
</dbReference>
<evidence type="ECO:0000313" key="3">
    <source>
        <dbReference type="Proteomes" id="UP001157017"/>
    </source>
</evidence>
<evidence type="ECO:0008006" key="4">
    <source>
        <dbReference type="Google" id="ProtNLM"/>
    </source>
</evidence>